<sequence length="521" mass="58074">MNTLLLELELPSTLASVSAFRQQLEAILIHRLPIKRQRNDILLCVSEVGANLVEHNLATSLMRLKFGSNRQQWWLSVEDNGTAFDPDQHTDQQTATCSGEFSLQTHGRGLELIRALSDQLDYQPASSSRWNRLELRWQRHHQNDKPSLLLVDDDASQRRLLTAYLAEQFSIHSAADGREALSIINEHPIDLVLSDIRMPGMNGLDLRQHIANTSRTDTLPFIFLTSSSDQNLLQQATALGIDDYLVKPVQKENLLYTVQRVLERSQQIYRQLTDRINQRISQTLTPRLPKQLHQWQLSLGSRNSGVGGGDLVLFQAGEQHSLITLIDIMGHDEVAKFFSYAYSGYVRGLLSSTSADHLKPCDFLTQLSDGAYQDELLSQITLTSIVLQLGDAGELNIACGGHPAPLLISQSGIEPLPVNGILPGLTDDTRYNSEHFVLSAGQRIACYTDGLFESADSESGRLQLEQQIQQTLIDTLHLPIDEANANVMLAFDRLAGIPPKDDSLLLLLEPIPAATRSDNRQ</sequence>
<dbReference type="OrthoDB" id="9811749at2"/>
<organism evidence="4 5">
    <name type="scientific">Bacterioplanes sanyensis</name>
    <dbReference type="NCBI Taxonomy" id="1249553"/>
    <lineage>
        <taxon>Bacteria</taxon>
        <taxon>Pseudomonadati</taxon>
        <taxon>Pseudomonadota</taxon>
        <taxon>Gammaproteobacteria</taxon>
        <taxon>Oceanospirillales</taxon>
        <taxon>Oceanospirillaceae</taxon>
        <taxon>Bacterioplanes</taxon>
    </lineage>
</organism>
<dbReference type="InterPro" id="IPR001789">
    <property type="entry name" value="Sig_transdc_resp-reg_receiver"/>
</dbReference>
<name>A0A222FLW6_9GAMM</name>
<feature type="modified residue" description="4-aspartylphosphate" evidence="2">
    <location>
        <position position="195"/>
    </location>
</feature>
<dbReference type="EMBL" id="CP022530">
    <property type="protein sequence ID" value="ASP39662.1"/>
    <property type="molecule type" value="Genomic_DNA"/>
</dbReference>
<dbReference type="SUPFAM" id="SSF52172">
    <property type="entry name" value="CheY-like"/>
    <property type="match status" value="1"/>
</dbReference>
<dbReference type="Proteomes" id="UP000202440">
    <property type="component" value="Chromosome"/>
</dbReference>
<dbReference type="AlphaFoldDB" id="A0A222FLW6"/>
<dbReference type="Pfam" id="PF00072">
    <property type="entry name" value="Response_reg"/>
    <property type="match status" value="1"/>
</dbReference>
<dbReference type="InterPro" id="IPR011006">
    <property type="entry name" value="CheY-like_superfamily"/>
</dbReference>
<dbReference type="InterPro" id="IPR036457">
    <property type="entry name" value="PPM-type-like_dom_sf"/>
</dbReference>
<protein>
    <recommendedName>
        <fullName evidence="3">Response regulatory domain-containing protein</fullName>
    </recommendedName>
</protein>
<dbReference type="GO" id="GO:0000160">
    <property type="term" value="P:phosphorelay signal transduction system"/>
    <property type="evidence" value="ECO:0007669"/>
    <property type="project" value="InterPro"/>
</dbReference>
<dbReference type="Gene3D" id="3.60.40.10">
    <property type="entry name" value="PPM-type phosphatase domain"/>
    <property type="match status" value="1"/>
</dbReference>
<dbReference type="CDD" id="cd16936">
    <property type="entry name" value="HATPase_RsbW-like"/>
    <property type="match status" value="1"/>
</dbReference>
<dbReference type="InterPro" id="IPR001932">
    <property type="entry name" value="PPM-type_phosphatase-like_dom"/>
</dbReference>
<dbReference type="KEGG" id="bsan:CHH28_13710"/>
<feature type="domain" description="Response regulatory" evidence="3">
    <location>
        <begin position="147"/>
        <end position="262"/>
    </location>
</feature>
<dbReference type="PROSITE" id="PS50110">
    <property type="entry name" value="RESPONSE_REGULATORY"/>
    <property type="match status" value="1"/>
</dbReference>
<dbReference type="Gene3D" id="3.30.565.10">
    <property type="entry name" value="Histidine kinase-like ATPase, C-terminal domain"/>
    <property type="match status" value="1"/>
</dbReference>
<dbReference type="Gene3D" id="3.40.50.2300">
    <property type="match status" value="1"/>
</dbReference>
<dbReference type="SMART" id="SM00448">
    <property type="entry name" value="REC"/>
    <property type="match status" value="1"/>
</dbReference>
<evidence type="ECO:0000313" key="4">
    <source>
        <dbReference type="EMBL" id="ASP39662.1"/>
    </source>
</evidence>
<reference evidence="4 5" key="1">
    <citation type="submission" date="2017-07" db="EMBL/GenBank/DDBJ databases">
        <title>Annotated genome sequence of Bacterioplanes sanyensis isolated from Red Sea.</title>
        <authorList>
            <person name="Rehman Z.U."/>
        </authorList>
    </citation>
    <scope>NUCLEOTIDE SEQUENCE [LARGE SCALE GENOMIC DNA]</scope>
    <source>
        <strain evidence="4 5">NV9</strain>
    </source>
</reference>
<dbReference type="InterPro" id="IPR003594">
    <property type="entry name" value="HATPase_dom"/>
</dbReference>
<dbReference type="PANTHER" id="PTHR44591">
    <property type="entry name" value="STRESS RESPONSE REGULATOR PROTEIN 1"/>
    <property type="match status" value="1"/>
</dbReference>
<dbReference type="InterPro" id="IPR036890">
    <property type="entry name" value="HATPase_C_sf"/>
</dbReference>
<dbReference type="Pfam" id="PF13581">
    <property type="entry name" value="HATPase_c_2"/>
    <property type="match status" value="1"/>
</dbReference>
<dbReference type="SUPFAM" id="SSF55874">
    <property type="entry name" value="ATPase domain of HSP90 chaperone/DNA topoisomerase II/histidine kinase"/>
    <property type="match status" value="1"/>
</dbReference>
<accession>A0A222FLW6</accession>
<evidence type="ECO:0000256" key="1">
    <source>
        <dbReference type="ARBA" id="ARBA00022553"/>
    </source>
</evidence>
<dbReference type="InterPro" id="IPR050595">
    <property type="entry name" value="Bact_response_regulator"/>
</dbReference>
<dbReference type="Pfam" id="PF07228">
    <property type="entry name" value="SpoIIE"/>
    <property type="match status" value="1"/>
</dbReference>
<evidence type="ECO:0000256" key="2">
    <source>
        <dbReference type="PROSITE-ProRule" id="PRU00169"/>
    </source>
</evidence>
<keyword evidence="5" id="KW-1185">Reference proteome</keyword>
<evidence type="ECO:0000313" key="5">
    <source>
        <dbReference type="Proteomes" id="UP000202440"/>
    </source>
</evidence>
<evidence type="ECO:0000259" key="3">
    <source>
        <dbReference type="PROSITE" id="PS50110"/>
    </source>
</evidence>
<dbReference type="PANTHER" id="PTHR44591:SF18">
    <property type="entry name" value="REGULATORY PROTEIN"/>
    <property type="match status" value="1"/>
</dbReference>
<proteinExistence type="predicted"/>
<dbReference type="RefSeq" id="WP_094060837.1">
    <property type="nucleotide sequence ID" value="NZ_CP022530.1"/>
</dbReference>
<keyword evidence="1 2" id="KW-0597">Phosphoprotein</keyword>
<gene>
    <name evidence="4" type="ORF">CHH28_13710</name>
</gene>
<dbReference type="CDD" id="cd17536">
    <property type="entry name" value="REC_YesN-like"/>
    <property type="match status" value="1"/>
</dbReference>